<reference evidence="4" key="1">
    <citation type="submission" date="2012-12" db="EMBL/GenBank/DDBJ databases">
        <authorList>
            <person name="Hellsten U."/>
            <person name="Grimwood J."/>
            <person name="Chapman J.A."/>
            <person name="Shapiro H."/>
            <person name="Aerts A."/>
            <person name="Otillar R.P."/>
            <person name="Terry A.Y."/>
            <person name="Boore J.L."/>
            <person name="Simakov O."/>
            <person name="Marletaz F."/>
            <person name="Cho S.-J."/>
            <person name="Edsinger-Gonzales E."/>
            <person name="Havlak P."/>
            <person name="Kuo D.-H."/>
            <person name="Larsson T."/>
            <person name="Lv J."/>
            <person name="Arendt D."/>
            <person name="Savage R."/>
            <person name="Osoegawa K."/>
            <person name="de Jong P."/>
            <person name="Lindberg D.R."/>
            <person name="Seaver E.C."/>
            <person name="Weisblat D.A."/>
            <person name="Putnam N.H."/>
            <person name="Grigoriev I.V."/>
            <person name="Rokhsar D.S."/>
        </authorList>
    </citation>
    <scope>NUCLEOTIDE SEQUENCE</scope>
</reference>
<feature type="domain" description="F-box" evidence="1">
    <location>
        <begin position="6"/>
        <end position="53"/>
    </location>
</feature>
<proteinExistence type="predicted"/>
<dbReference type="SMART" id="SM00256">
    <property type="entry name" value="FBOX"/>
    <property type="match status" value="1"/>
</dbReference>
<evidence type="ECO:0000259" key="1">
    <source>
        <dbReference type="PROSITE" id="PS50181"/>
    </source>
</evidence>
<dbReference type="CTD" id="20199694"/>
<protein>
    <recommendedName>
        <fullName evidence="1">F-box domain-containing protein</fullName>
    </recommendedName>
</protein>
<evidence type="ECO:0000313" key="3">
    <source>
        <dbReference type="EnsemblMetazoa" id="HelroP162664"/>
    </source>
</evidence>
<dbReference type="FunFam" id="3.80.10.10:FF:002104">
    <property type="entry name" value="Uncharacterized protein"/>
    <property type="match status" value="1"/>
</dbReference>
<evidence type="ECO:0000313" key="2">
    <source>
        <dbReference type="EMBL" id="ESN99169.1"/>
    </source>
</evidence>
<dbReference type="PANTHER" id="PTHR20872">
    <property type="match status" value="1"/>
</dbReference>
<dbReference type="EMBL" id="AMQM01001136">
    <property type="status" value="NOT_ANNOTATED_CDS"/>
    <property type="molecule type" value="Genomic_DNA"/>
</dbReference>
<dbReference type="eggNOG" id="ENOG502QU59">
    <property type="taxonomic scope" value="Eukaryota"/>
</dbReference>
<dbReference type="FunCoup" id="T1ESZ4">
    <property type="interactions" value="3"/>
</dbReference>
<dbReference type="Gene3D" id="3.80.10.10">
    <property type="entry name" value="Ribonuclease Inhibitor"/>
    <property type="match status" value="1"/>
</dbReference>
<sequence>MYKSQVISINDVPQNVLGIIFSHLDHGDRFRASLVNKNWCYVFKNSSNLWKSFHFKFLTKRKLPNMRCLRAIGKFICNLYIEVNPEMKACRQSALYAINYFARQTKRRIVAFKLHFKDQCHFYNEFNEAINNLLTLPVESGISCRSLVEVELIGRYYGFDEKLIIVLVENHNKTLKKLYLHNLFFADDINADMSKFVISNCHQLTHLGLPGFSINDEVVSAITQPEDRLKLQKFVILCSFNQMYIARTSSKAWRRLVTHSKDLKVSLIFDYACPMRVAMKVFRPEIPVSELTLETWAKKVHHFIKLALKYYRSSLTKLSITCPEQHDELFEKELINVAQCCFRLSSLHIRSPISENTISKISSLRPDLKDLKLYTQ</sequence>
<dbReference type="InterPro" id="IPR001810">
    <property type="entry name" value="F-box_dom"/>
</dbReference>
<dbReference type="Proteomes" id="UP000015101">
    <property type="component" value="Unassembled WGS sequence"/>
</dbReference>
<reference evidence="3" key="3">
    <citation type="submission" date="2015-06" db="UniProtKB">
        <authorList>
            <consortium name="EnsemblMetazoa"/>
        </authorList>
    </citation>
    <scope>IDENTIFICATION</scope>
</reference>
<dbReference type="InterPro" id="IPR032675">
    <property type="entry name" value="LRR_dom_sf"/>
</dbReference>
<gene>
    <name evidence="3" type="primary">20199694</name>
    <name evidence="2" type="ORF">HELRODRAFT_162664</name>
</gene>
<dbReference type="SUPFAM" id="SSF52047">
    <property type="entry name" value="RNI-like"/>
    <property type="match status" value="1"/>
</dbReference>
<dbReference type="EMBL" id="KB097143">
    <property type="protein sequence ID" value="ESN99169.1"/>
    <property type="molecule type" value="Genomic_DNA"/>
</dbReference>
<dbReference type="GeneID" id="20199694"/>
<dbReference type="PROSITE" id="PS50181">
    <property type="entry name" value="FBOX"/>
    <property type="match status" value="1"/>
</dbReference>
<dbReference type="InterPro" id="IPR036047">
    <property type="entry name" value="F-box-like_dom_sf"/>
</dbReference>
<evidence type="ECO:0000313" key="4">
    <source>
        <dbReference type="Proteomes" id="UP000015101"/>
    </source>
</evidence>
<dbReference type="OMA" id="DINADMS"/>
<keyword evidence="4" id="KW-1185">Reference proteome</keyword>
<dbReference type="KEGG" id="hro:HELRODRAFT_162664"/>
<dbReference type="RefSeq" id="XP_009023054.1">
    <property type="nucleotide sequence ID" value="XM_009024806.1"/>
</dbReference>
<dbReference type="OrthoDB" id="3219396at2759"/>
<name>T1ESZ4_HELRO</name>
<dbReference type="InParanoid" id="T1ESZ4"/>
<dbReference type="SUPFAM" id="SSF81383">
    <property type="entry name" value="F-box domain"/>
    <property type="match status" value="1"/>
</dbReference>
<dbReference type="PANTHER" id="PTHR20872:SF1">
    <property type="entry name" value="F-BOX DOMAIN-CONTAINING PROTEIN"/>
    <property type="match status" value="1"/>
</dbReference>
<reference evidence="2 4" key="2">
    <citation type="journal article" date="2013" name="Nature">
        <title>Insights into bilaterian evolution from three spiralian genomes.</title>
        <authorList>
            <person name="Simakov O."/>
            <person name="Marletaz F."/>
            <person name="Cho S.J."/>
            <person name="Edsinger-Gonzales E."/>
            <person name="Havlak P."/>
            <person name="Hellsten U."/>
            <person name="Kuo D.H."/>
            <person name="Larsson T."/>
            <person name="Lv J."/>
            <person name="Arendt D."/>
            <person name="Savage R."/>
            <person name="Osoegawa K."/>
            <person name="de Jong P."/>
            <person name="Grimwood J."/>
            <person name="Chapman J.A."/>
            <person name="Shapiro H."/>
            <person name="Aerts A."/>
            <person name="Otillar R.P."/>
            <person name="Terry A.Y."/>
            <person name="Boore J.L."/>
            <person name="Grigoriev I.V."/>
            <person name="Lindberg D.R."/>
            <person name="Seaver E.C."/>
            <person name="Weisblat D.A."/>
            <person name="Putnam N.H."/>
            <person name="Rokhsar D.S."/>
        </authorList>
    </citation>
    <scope>NUCLEOTIDE SEQUENCE</scope>
</reference>
<dbReference type="Pfam" id="PF12937">
    <property type="entry name" value="F-box-like"/>
    <property type="match status" value="1"/>
</dbReference>
<dbReference type="AlphaFoldDB" id="T1ESZ4"/>
<dbReference type="HOGENOM" id="CLU_062031_0_0_1"/>
<dbReference type="EnsemblMetazoa" id="HelroT162664">
    <property type="protein sequence ID" value="HelroP162664"/>
    <property type="gene ID" value="HelroG162664"/>
</dbReference>
<organism evidence="3 4">
    <name type="scientific">Helobdella robusta</name>
    <name type="common">Californian leech</name>
    <dbReference type="NCBI Taxonomy" id="6412"/>
    <lineage>
        <taxon>Eukaryota</taxon>
        <taxon>Metazoa</taxon>
        <taxon>Spiralia</taxon>
        <taxon>Lophotrochozoa</taxon>
        <taxon>Annelida</taxon>
        <taxon>Clitellata</taxon>
        <taxon>Hirudinea</taxon>
        <taxon>Rhynchobdellida</taxon>
        <taxon>Glossiphoniidae</taxon>
        <taxon>Helobdella</taxon>
    </lineage>
</organism>
<accession>T1ESZ4</accession>
<dbReference type="STRING" id="6412.T1ESZ4"/>